<dbReference type="HOGENOM" id="CLU_2309302_0_0_1"/>
<protein>
    <recommendedName>
        <fullName evidence="2">RUN domain-containing protein</fullName>
    </recommendedName>
</protein>
<feature type="domain" description="RUN" evidence="2">
    <location>
        <begin position="38"/>
        <end position="100"/>
    </location>
</feature>
<dbReference type="eggNOG" id="KOG4381">
    <property type="taxonomic scope" value="Eukaryota"/>
</dbReference>
<dbReference type="PROSITE" id="PS50826">
    <property type="entry name" value="RUN"/>
    <property type="match status" value="1"/>
</dbReference>
<evidence type="ECO:0000313" key="3">
    <source>
        <dbReference type="EMBL" id="EDO29707.1"/>
    </source>
</evidence>
<dbReference type="InParanoid" id="A7T2V9"/>
<dbReference type="EMBL" id="DS470339">
    <property type="protein sequence ID" value="EDO29707.1"/>
    <property type="molecule type" value="Genomic_DNA"/>
</dbReference>
<gene>
    <name evidence="3" type="ORF">NEMVEDRAFT_v1g143514</name>
</gene>
<evidence type="ECO:0000313" key="4">
    <source>
        <dbReference type="Proteomes" id="UP000001593"/>
    </source>
</evidence>
<dbReference type="PhylomeDB" id="A7T2V9"/>
<evidence type="ECO:0000256" key="1">
    <source>
        <dbReference type="ARBA" id="ARBA00023054"/>
    </source>
</evidence>
<dbReference type="AlphaFoldDB" id="A7T2V9"/>
<evidence type="ECO:0000259" key="2">
    <source>
        <dbReference type="PROSITE" id="PS50826"/>
    </source>
</evidence>
<dbReference type="SUPFAM" id="SSF140741">
    <property type="entry name" value="RUN domain-like"/>
    <property type="match status" value="1"/>
</dbReference>
<dbReference type="Pfam" id="PF02759">
    <property type="entry name" value="RUN"/>
    <property type="match status" value="1"/>
</dbReference>
<dbReference type="Proteomes" id="UP000001593">
    <property type="component" value="Unassembled WGS sequence"/>
</dbReference>
<organism evidence="3 4">
    <name type="scientific">Nematostella vectensis</name>
    <name type="common">Starlet sea anemone</name>
    <dbReference type="NCBI Taxonomy" id="45351"/>
    <lineage>
        <taxon>Eukaryota</taxon>
        <taxon>Metazoa</taxon>
        <taxon>Cnidaria</taxon>
        <taxon>Anthozoa</taxon>
        <taxon>Hexacorallia</taxon>
        <taxon>Actiniaria</taxon>
        <taxon>Edwardsiidae</taxon>
        <taxon>Nematostella</taxon>
    </lineage>
</organism>
<keyword evidence="1" id="KW-0175">Coiled coil</keyword>
<dbReference type="InterPro" id="IPR047335">
    <property type="entry name" value="RUFY1-3"/>
</dbReference>
<proteinExistence type="predicted"/>
<reference evidence="3 4" key="1">
    <citation type="journal article" date="2007" name="Science">
        <title>Sea anemone genome reveals ancestral eumetazoan gene repertoire and genomic organization.</title>
        <authorList>
            <person name="Putnam N.H."/>
            <person name="Srivastava M."/>
            <person name="Hellsten U."/>
            <person name="Dirks B."/>
            <person name="Chapman J."/>
            <person name="Salamov A."/>
            <person name="Terry A."/>
            <person name="Shapiro H."/>
            <person name="Lindquist E."/>
            <person name="Kapitonov V.V."/>
            <person name="Jurka J."/>
            <person name="Genikhovich G."/>
            <person name="Grigoriev I.V."/>
            <person name="Lucas S.M."/>
            <person name="Steele R.E."/>
            <person name="Finnerty J.R."/>
            <person name="Technau U."/>
            <person name="Martindale M.Q."/>
            <person name="Rokhsar D.S."/>
        </authorList>
    </citation>
    <scope>NUCLEOTIDE SEQUENCE [LARGE SCALE GENOMIC DNA]</scope>
    <source>
        <strain evidence="4">CH2 X CH6</strain>
    </source>
</reference>
<name>A7T2V9_NEMVE</name>
<dbReference type="InterPro" id="IPR004012">
    <property type="entry name" value="Run_dom"/>
</dbReference>
<keyword evidence="4" id="KW-1185">Reference proteome</keyword>
<dbReference type="STRING" id="45351.A7T2V9"/>
<dbReference type="Gene3D" id="1.20.58.900">
    <property type="match status" value="1"/>
</dbReference>
<dbReference type="KEGG" id="nve:5500349"/>
<dbReference type="PANTHER" id="PTHR45956">
    <property type="entry name" value="RUN AND FYVE DOMAIN-CONTAINING PROTEIN 2-LIKE PROTEIN"/>
    <property type="match status" value="1"/>
</dbReference>
<dbReference type="OMA" id="MEPWRAN"/>
<dbReference type="InterPro" id="IPR037213">
    <property type="entry name" value="Run_dom_sf"/>
</dbReference>
<dbReference type="PANTHER" id="PTHR45956:SF6">
    <property type="entry name" value="RUN DOMAIN-CONTAINING PROTEIN"/>
    <property type="match status" value="1"/>
</dbReference>
<accession>A7T2V9</accession>
<sequence>MTKRESHWKTERLNLLNIAKLCIKTLIESALEVGKVIGEEHEPFQQFFVIIENILRHGLKLKRNLLGQRRDYWAALEALEKIAHESDEITNSVRNLPSIK</sequence>